<protein>
    <recommendedName>
        <fullName evidence="3">DUF3445 domain-containing protein</fullName>
    </recommendedName>
</protein>
<sequence>MVSDLLLEAETVEKSKIPVWYFPLANGRYEVKPGMIPLGSDLGNGKIDEQVFQIDSNFAHYRRLKLAARKENLDKYYQTYNYPLGVATAVAGLIIDRLTQEYPQYFTQFLYDGNIIFKSFLTGESLYLDKNLQLQAVEFNSKKIVPVYTSTLDALAAQTQEDITVICRDRSGKNWVSAIHLCFPNHWSAEEKIGKDFTTVHAPVAGMEKMNRQADKIVNTIITRRPMVRFAWGLSTDTRLNHHPRTPQNISVEKWNGRKFNRDCPRLYLRIERQTMWGLPEHNASLFTIRTYFRDCSLLKKDNNLRYKLSSAIESMTSDSLIYKGLTNSKEDILNFLNNDFMSI</sequence>
<reference evidence="1 2" key="1">
    <citation type="journal article" date="2015" name="Genome Announc.">
        <title>Draft Genome of the Euendolithic (true boring) Cyanobacterium Mastigocoleus testarum strain BC008.</title>
        <authorList>
            <person name="Guida B.S."/>
            <person name="Garcia-Pichel F."/>
        </authorList>
    </citation>
    <scope>NUCLEOTIDE SEQUENCE [LARGE SCALE GENOMIC DNA]</scope>
    <source>
        <strain evidence="1 2">BC008</strain>
    </source>
</reference>
<gene>
    <name evidence="1" type="ORF">BC008_16745</name>
</gene>
<dbReference type="EMBL" id="LMTZ01000125">
    <property type="protein sequence ID" value="KST64285.1"/>
    <property type="molecule type" value="Genomic_DNA"/>
</dbReference>
<dbReference type="AlphaFoldDB" id="A0A0V7ZIF2"/>
<evidence type="ECO:0008006" key="3">
    <source>
        <dbReference type="Google" id="ProtNLM"/>
    </source>
</evidence>
<dbReference type="RefSeq" id="WP_058184221.1">
    <property type="nucleotide sequence ID" value="NZ_LMTZ01000125.1"/>
</dbReference>
<keyword evidence="2" id="KW-1185">Reference proteome</keyword>
<name>A0A0V7ZIF2_9CYAN</name>
<comment type="caution">
    <text evidence="1">The sequence shown here is derived from an EMBL/GenBank/DDBJ whole genome shotgun (WGS) entry which is preliminary data.</text>
</comment>
<accession>A0A0V7ZIF2</accession>
<dbReference type="OrthoDB" id="5242510at2"/>
<dbReference type="InterPro" id="IPR021848">
    <property type="entry name" value="HODM_asu-like"/>
</dbReference>
<dbReference type="Pfam" id="PF11927">
    <property type="entry name" value="HODM_asu-like"/>
    <property type="match status" value="1"/>
</dbReference>
<organism evidence="1 2">
    <name type="scientific">Mastigocoleus testarum BC008</name>
    <dbReference type="NCBI Taxonomy" id="371196"/>
    <lineage>
        <taxon>Bacteria</taxon>
        <taxon>Bacillati</taxon>
        <taxon>Cyanobacteriota</taxon>
        <taxon>Cyanophyceae</taxon>
        <taxon>Nostocales</taxon>
        <taxon>Hapalosiphonaceae</taxon>
        <taxon>Mastigocoleus</taxon>
    </lineage>
</organism>
<evidence type="ECO:0000313" key="2">
    <source>
        <dbReference type="Proteomes" id="UP000053372"/>
    </source>
</evidence>
<proteinExistence type="predicted"/>
<evidence type="ECO:0000313" key="1">
    <source>
        <dbReference type="EMBL" id="KST64285.1"/>
    </source>
</evidence>
<dbReference type="Proteomes" id="UP000053372">
    <property type="component" value="Unassembled WGS sequence"/>
</dbReference>